<feature type="domain" description="Activator of Hsp90 ATPase homologue 1/2-like C-terminal" evidence="2">
    <location>
        <begin position="30"/>
        <end position="162"/>
    </location>
</feature>
<dbReference type="AlphaFoldDB" id="A0A916Y360"/>
<dbReference type="Pfam" id="PF08327">
    <property type="entry name" value="AHSA1"/>
    <property type="match status" value="1"/>
</dbReference>
<gene>
    <name evidence="3" type="ORF">GCM10011335_33870</name>
</gene>
<dbReference type="InterPro" id="IPR013538">
    <property type="entry name" value="ASHA1/2-like_C"/>
</dbReference>
<reference evidence="3" key="2">
    <citation type="submission" date="2020-09" db="EMBL/GenBank/DDBJ databases">
        <authorList>
            <person name="Sun Q."/>
            <person name="Zhou Y."/>
        </authorList>
    </citation>
    <scope>NUCLEOTIDE SEQUENCE</scope>
    <source>
        <strain evidence="3">CGMCC 1.15493</strain>
    </source>
</reference>
<dbReference type="Gene3D" id="3.30.530.20">
    <property type="match status" value="1"/>
</dbReference>
<name>A0A916Y360_9HYPH</name>
<dbReference type="InterPro" id="IPR023393">
    <property type="entry name" value="START-like_dom_sf"/>
</dbReference>
<evidence type="ECO:0000313" key="3">
    <source>
        <dbReference type="EMBL" id="GGD27991.1"/>
    </source>
</evidence>
<evidence type="ECO:0000259" key="2">
    <source>
        <dbReference type="Pfam" id="PF08327"/>
    </source>
</evidence>
<reference evidence="3" key="1">
    <citation type="journal article" date="2014" name="Int. J. Syst. Evol. Microbiol.">
        <title>Complete genome sequence of Corynebacterium casei LMG S-19264T (=DSM 44701T), isolated from a smear-ripened cheese.</title>
        <authorList>
            <consortium name="US DOE Joint Genome Institute (JGI-PGF)"/>
            <person name="Walter F."/>
            <person name="Albersmeier A."/>
            <person name="Kalinowski J."/>
            <person name="Ruckert C."/>
        </authorList>
    </citation>
    <scope>NUCLEOTIDE SEQUENCE</scope>
    <source>
        <strain evidence="3">CGMCC 1.15493</strain>
    </source>
</reference>
<sequence length="169" mass="18818">MTEPAPPRPMEDRMSAELDLFELSTSRLIAAPPETVYRVWTTRTGEWFAPKPYTTPGVELDLRPGGIARMDMQAPDGTALPNQGVFLEVLPNEKLVYTDAFTVGWKPHEPFILLIVTFAPEAGGTRYTATVRHWNAETMKRHDEMGFQEGWGTATDQLAEIAEAEVALA</sequence>
<keyword evidence="4" id="KW-1185">Reference proteome</keyword>
<dbReference type="CDD" id="cd08896">
    <property type="entry name" value="SRPBCC_CalC_Aha1-like_3"/>
    <property type="match status" value="1"/>
</dbReference>
<evidence type="ECO:0000313" key="4">
    <source>
        <dbReference type="Proteomes" id="UP000613160"/>
    </source>
</evidence>
<comment type="similarity">
    <text evidence="1">Belongs to the AHA1 family.</text>
</comment>
<dbReference type="Proteomes" id="UP000613160">
    <property type="component" value="Unassembled WGS sequence"/>
</dbReference>
<proteinExistence type="inferred from homology"/>
<organism evidence="3 4">
    <name type="scientific">Aureimonas glaciei</name>
    <dbReference type="NCBI Taxonomy" id="1776957"/>
    <lineage>
        <taxon>Bacteria</taxon>
        <taxon>Pseudomonadati</taxon>
        <taxon>Pseudomonadota</taxon>
        <taxon>Alphaproteobacteria</taxon>
        <taxon>Hyphomicrobiales</taxon>
        <taxon>Aurantimonadaceae</taxon>
        <taxon>Aureimonas</taxon>
    </lineage>
</organism>
<evidence type="ECO:0000256" key="1">
    <source>
        <dbReference type="ARBA" id="ARBA00006817"/>
    </source>
</evidence>
<protein>
    <submittedName>
        <fullName evidence="3">Activator of HSP90 ATPase</fullName>
    </submittedName>
</protein>
<dbReference type="SUPFAM" id="SSF55961">
    <property type="entry name" value="Bet v1-like"/>
    <property type="match status" value="1"/>
</dbReference>
<comment type="caution">
    <text evidence="3">The sequence shown here is derived from an EMBL/GenBank/DDBJ whole genome shotgun (WGS) entry which is preliminary data.</text>
</comment>
<accession>A0A916Y360</accession>
<dbReference type="EMBL" id="BMJJ01000008">
    <property type="protein sequence ID" value="GGD27991.1"/>
    <property type="molecule type" value="Genomic_DNA"/>
</dbReference>